<dbReference type="RefSeq" id="WP_149387240.1">
    <property type="nucleotide sequence ID" value="NZ_VTRU01000001.1"/>
</dbReference>
<dbReference type="Gene3D" id="2.130.10.130">
    <property type="entry name" value="Integrin alpha, N-terminal"/>
    <property type="match status" value="1"/>
</dbReference>
<keyword evidence="2" id="KW-1185">Reference proteome</keyword>
<dbReference type="SUPFAM" id="SSF69318">
    <property type="entry name" value="Integrin alpha N-terminal domain"/>
    <property type="match status" value="1"/>
</dbReference>
<keyword evidence="1" id="KW-0614">Plasmid</keyword>
<sequence length="770" mass="86178">MKKIFTVFTLLFVLKSYAQSYYKSMFDSMGYDVHLGYSESGNQLDFSWAASAHMEALVLMYETTHDPKYANTLIQCMGNVIDRRDDLRDQLQPPQAGVSNISDYRGVSGAAWSTDHYNTTPGDGKTYAHVVHSANITYPMAKFAAIIKNDSTIQNILYQSGGRYHNMTFITIADDLIQRVIETIDYHKDQWYTESGNIGYYKERNDNPPINYGGAILPFNMQSAMGRVLVQMYRATWQKKYFDQALALANFIKANTFLDTNLGAYTWEYWKNSIYITDDISHAGLTVSFPYECYKYNISNNGISIYTNSDMVAYAKTLTKNIYQSPLFVNGAVSDNQKNWNVKTDVKNGVADYGSYIAYRWLILSEYSPEIYQLIADLYAAENYYTKIPIDNLSYYSSLTIALLAAHEKLIVPTNTNHEWGSGSDWRGVANGRFYGTDKDEFAVIRNFDGMISIMKPQGRTFYKFPNSKVYGNSYDWRGIAAGDFFGDTKSEMVALSNHANSADNGIYILKIENNNIVESDKIIGWGMGSDWAGVTAGNFISGGKDDFIVARNYNTEVIVYKFNGTTAQSVYINALNLPADSKIAAVASGNLDNDDKDEIVLLVNSSNTAYNGIHVYDIDDNGIMTKIAEHTLWGAASEWRGLAVGNLDGNGADEIIAHSNFDGDYKLFKLNGNTLSSNISEKFPILQTQNNVMCFGNFDPNSQNDELVTLRKDGGIVMFSAAKVINSNPNPSPSKMTDPCQNEIPSELFSFMKSSSFSKQESKEIVSVK</sequence>
<reference evidence="1 2" key="1">
    <citation type="submission" date="2019-08" db="EMBL/GenBank/DDBJ databases">
        <title>Draft genome sequence of Chryseobacterium sp. Gsoil 183.</title>
        <authorList>
            <person name="Im W.-T."/>
        </authorList>
    </citation>
    <scope>NUCLEOTIDE SEQUENCE [LARGE SCALE GENOMIC DNA]</scope>
    <source>
        <strain evidence="1 2">Gsoil 183</strain>
        <plasmid evidence="1">unnamed1</plasmid>
    </source>
</reference>
<evidence type="ECO:0000313" key="1">
    <source>
        <dbReference type="EMBL" id="TZG00228.1"/>
    </source>
</evidence>
<accession>A0A5D9A093</accession>
<name>A0A5D9A093_9FLAO</name>
<geneLocation type="plasmid" evidence="1">
    <name>unnamed1</name>
</geneLocation>
<evidence type="ECO:0000313" key="2">
    <source>
        <dbReference type="Proteomes" id="UP000323884"/>
    </source>
</evidence>
<proteinExistence type="predicted"/>
<dbReference type="InterPro" id="IPR008928">
    <property type="entry name" value="6-hairpin_glycosidase_sf"/>
</dbReference>
<dbReference type="SUPFAM" id="SSF48208">
    <property type="entry name" value="Six-hairpin glycosidases"/>
    <property type="match status" value="1"/>
</dbReference>
<comment type="caution">
    <text evidence="1">The sequence shown here is derived from an EMBL/GenBank/DDBJ whole genome shotgun (WGS) entry which is preliminary data.</text>
</comment>
<dbReference type="EMBL" id="VTRU01000001">
    <property type="protein sequence ID" value="TZG00228.1"/>
    <property type="molecule type" value="Genomic_DNA"/>
</dbReference>
<dbReference type="GO" id="GO:0005975">
    <property type="term" value="P:carbohydrate metabolic process"/>
    <property type="evidence" value="ECO:0007669"/>
    <property type="project" value="InterPro"/>
</dbReference>
<dbReference type="OrthoDB" id="1208137at2"/>
<dbReference type="AlphaFoldDB" id="A0A5D9A093"/>
<gene>
    <name evidence="1" type="ORF">FW781_09985</name>
</gene>
<organism evidence="1 2">
    <name type="scientific">Chryseobacterium panacisoli</name>
    <dbReference type="NCBI Taxonomy" id="1807141"/>
    <lineage>
        <taxon>Bacteria</taxon>
        <taxon>Pseudomonadati</taxon>
        <taxon>Bacteroidota</taxon>
        <taxon>Flavobacteriia</taxon>
        <taxon>Flavobacteriales</taxon>
        <taxon>Weeksellaceae</taxon>
        <taxon>Chryseobacterium group</taxon>
        <taxon>Chryseobacterium</taxon>
    </lineage>
</organism>
<dbReference type="Proteomes" id="UP000323884">
    <property type="component" value="Unassembled WGS sequence"/>
</dbReference>
<protein>
    <submittedName>
        <fullName evidence="1">VCBS repeat-containing protein</fullName>
    </submittedName>
</protein>
<dbReference type="InterPro" id="IPR028994">
    <property type="entry name" value="Integrin_alpha_N"/>
</dbReference>